<evidence type="ECO:0000313" key="1">
    <source>
        <dbReference type="EMBL" id="MBE0361209.1"/>
    </source>
</evidence>
<reference evidence="1 2" key="1">
    <citation type="submission" date="2015-06" db="EMBL/GenBank/DDBJ databases">
        <title>Genome sequence of Pseudoalteromonas aliena.</title>
        <authorList>
            <person name="Xie B.-B."/>
            <person name="Rong J.-C."/>
            <person name="Qin Q.-L."/>
            <person name="Zhang Y.-Z."/>
        </authorList>
    </citation>
    <scope>NUCLEOTIDE SEQUENCE [LARGE SCALE GENOMIC DNA]</scope>
    <source>
        <strain evidence="1 2">SW19</strain>
    </source>
</reference>
<sequence length="38" mass="4448">MLTREAQLLIIYLFKNCVFIRQQAARLQVIANNGTHFL</sequence>
<keyword evidence="2" id="KW-1185">Reference proteome</keyword>
<gene>
    <name evidence="1" type="ORF">PALI_b0143</name>
</gene>
<evidence type="ECO:0000313" key="2">
    <source>
        <dbReference type="Proteomes" id="UP000648482"/>
    </source>
</evidence>
<dbReference type="EMBL" id="AQGU01000029">
    <property type="protein sequence ID" value="MBE0361209.1"/>
    <property type="molecule type" value="Genomic_DNA"/>
</dbReference>
<name>A0ABR9E741_9GAMM</name>
<comment type="caution">
    <text evidence="1">The sequence shown here is derived from an EMBL/GenBank/DDBJ whole genome shotgun (WGS) entry which is preliminary data.</text>
</comment>
<proteinExistence type="predicted"/>
<organism evidence="1 2">
    <name type="scientific">Pseudoalteromonas aliena SW19</name>
    <dbReference type="NCBI Taxonomy" id="1314866"/>
    <lineage>
        <taxon>Bacteria</taxon>
        <taxon>Pseudomonadati</taxon>
        <taxon>Pseudomonadota</taxon>
        <taxon>Gammaproteobacteria</taxon>
        <taxon>Alteromonadales</taxon>
        <taxon>Pseudoalteromonadaceae</taxon>
        <taxon>Pseudoalteromonas</taxon>
    </lineage>
</organism>
<evidence type="ECO:0008006" key="3">
    <source>
        <dbReference type="Google" id="ProtNLM"/>
    </source>
</evidence>
<dbReference type="Proteomes" id="UP000648482">
    <property type="component" value="Unassembled WGS sequence"/>
</dbReference>
<accession>A0ABR9E741</accession>
<protein>
    <recommendedName>
        <fullName evidence="3">Transposase</fullName>
    </recommendedName>
</protein>